<dbReference type="InterPro" id="IPR000209">
    <property type="entry name" value="Peptidase_S8/S53_dom"/>
</dbReference>
<keyword evidence="2" id="KW-1133">Transmembrane helix</keyword>
<dbReference type="InterPro" id="IPR036852">
    <property type="entry name" value="Peptidase_S8/S53_dom_sf"/>
</dbReference>
<evidence type="ECO:0000256" key="1">
    <source>
        <dbReference type="ARBA" id="ARBA00011073"/>
    </source>
</evidence>
<dbReference type="RefSeq" id="WP_188467430.1">
    <property type="nucleotide sequence ID" value="NZ_BAABHU010000017.1"/>
</dbReference>
<dbReference type="SUPFAM" id="SSF52743">
    <property type="entry name" value="Subtilisin-like"/>
    <property type="match status" value="1"/>
</dbReference>
<feature type="domain" description="Peptidase S8/S53" evidence="3">
    <location>
        <begin position="271"/>
        <end position="484"/>
    </location>
</feature>
<dbReference type="PANTHER" id="PTHR43399:SF4">
    <property type="entry name" value="CELL WALL-ASSOCIATED PROTEASE"/>
    <property type="match status" value="1"/>
</dbReference>
<protein>
    <recommendedName>
        <fullName evidence="7">Peptidase S8/S53 domain-containing protein</fullName>
    </recommendedName>
</protein>
<organism evidence="5 6">
    <name type="scientific">Marivirga lumbricoides</name>
    <dbReference type="NCBI Taxonomy" id="1046115"/>
    <lineage>
        <taxon>Bacteria</taxon>
        <taxon>Pseudomonadati</taxon>
        <taxon>Bacteroidota</taxon>
        <taxon>Cytophagia</taxon>
        <taxon>Cytophagales</taxon>
        <taxon>Marivirgaceae</taxon>
        <taxon>Marivirga</taxon>
    </lineage>
</organism>
<dbReference type="InterPro" id="IPR026444">
    <property type="entry name" value="Secre_tail"/>
</dbReference>
<evidence type="ECO:0000256" key="2">
    <source>
        <dbReference type="SAM" id="Phobius"/>
    </source>
</evidence>
<comment type="similarity">
    <text evidence="1">Belongs to the peptidase S8 family.</text>
</comment>
<evidence type="ECO:0008006" key="7">
    <source>
        <dbReference type="Google" id="ProtNLM"/>
    </source>
</evidence>
<dbReference type="Gene3D" id="2.60.120.380">
    <property type="match status" value="1"/>
</dbReference>
<proteinExistence type="inferred from homology"/>
<dbReference type="Pfam" id="PF18962">
    <property type="entry name" value="Por_Secre_tail"/>
    <property type="match status" value="1"/>
</dbReference>
<evidence type="ECO:0000313" key="6">
    <source>
        <dbReference type="Proteomes" id="UP000636010"/>
    </source>
</evidence>
<dbReference type="NCBIfam" id="TIGR04183">
    <property type="entry name" value="Por_Secre_tail"/>
    <property type="match status" value="1"/>
</dbReference>
<dbReference type="Gene3D" id="3.40.50.200">
    <property type="entry name" value="Peptidase S8/S53 domain"/>
    <property type="match status" value="1"/>
</dbReference>
<dbReference type="SUPFAM" id="SSF49785">
    <property type="entry name" value="Galactose-binding domain-like"/>
    <property type="match status" value="1"/>
</dbReference>
<keyword evidence="2" id="KW-0812">Transmembrane</keyword>
<reference evidence="6" key="1">
    <citation type="journal article" date="2019" name="Int. J. Syst. Evol. Microbiol.">
        <title>The Global Catalogue of Microorganisms (GCM) 10K type strain sequencing project: providing services to taxonomists for standard genome sequencing and annotation.</title>
        <authorList>
            <consortium name="The Broad Institute Genomics Platform"/>
            <consortium name="The Broad Institute Genome Sequencing Center for Infectious Disease"/>
            <person name="Wu L."/>
            <person name="Ma J."/>
        </authorList>
    </citation>
    <scope>NUCLEOTIDE SEQUENCE [LARGE SCALE GENOMIC DNA]</scope>
    <source>
        <strain evidence="6">CGMCC 1.10832</strain>
    </source>
</reference>
<dbReference type="InterPro" id="IPR008979">
    <property type="entry name" value="Galactose-bd-like_sf"/>
</dbReference>
<name>A0ABQ1N3L8_9BACT</name>
<dbReference type="Proteomes" id="UP000636010">
    <property type="component" value="Unassembled WGS sequence"/>
</dbReference>
<feature type="transmembrane region" description="Helical" evidence="2">
    <location>
        <begin position="23"/>
        <end position="42"/>
    </location>
</feature>
<dbReference type="InterPro" id="IPR051048">
    <property type="entry name" value="Peptidase_S8/S53_subtilisin"/>
</dbReference>
<feature type="domain" description="Secretion system C-terminal sorting" evidence="4">
    <location>
        <begin position="903"/>
        <end position="977"/>
    </location>
</feature>
<evidence type="ECO:0000259" key="4">
    <source>
        <dbReference type="Pfam" id="PF18962"/>
    </source>
</evidence>
<dbReference type="PANTHER" id="PTHR43399">
    <property type="entry name" value="SUBTILISIN-RELATED"/>
    <property type="match status" value="1"/>
</dbReference>
<keyword evidence="6" id="KW-1185">Reference proteome</keyword>
<comment type="caution">
    <text evidence="5">The sequence shown here is derived from an EMBL/GenBank/DDBJ whole genome shotgun (WGS) entry which is preliminary data.</text>
</comment>
<accession>A0ABQ1N3L8</accession>
<evidence type="ECO:0000313" key="5">
    <source>
        <dbReference type="EMBL" id="GGC53014.1"/>
    </source>
</evidence>
<dbReference type="EMBL" id="BMEC01000017">
    <property type="protein sequence ID" value="GGC53014.1"/>
    <property type="molecule type" value="Genomic_DNA"/>
</dbReference>
<keyword evidence="2" id="KW-0472">Membrane</keyword>
<dbReference type="Pfam" id="PF00082">
    <property type="entry name" value="Peptidase_S8"/>
    <property type="match status" value="1"/>
</dbReference>
<gene>
    <name evidence="5" type="ORF">GCM10011506_43330</name>
</gene>
<evidence type="ECO:0000259" key="3">
    <source>
        <dbReference type="Pfam" id="PF00082"/>
    </source>
</evidence>
<sequence>MLSDNQPNINQLINANISPFKRYINVVTFFLLYFLFNTPVGVTAQSINSYPEWIQFYENSHNPNFREQFTDETALFLFNSAISLDSLKAHGFEVYRRLAPDLIIGKLKTNNQTQGKEGSHYSFSQFEINNLWKLSPDLLKKESYKEIINGKFWLHVSDLSAFQEFAIRNNYLKIIINRRGYFLIELKQTSLNYLLEQPFIQYVGQEATMPKNEATVLDLNLHPNRINAVHHIYPALKGQEQILSLQEPLYDIDDIDLAGRYVESSLESEFTDVHATQMATIAIGAGNSFITGEGVAGKSLHTSSDNSNIIPDTQADYERLDVQIQNHSYGTEIESFYGASAAMYDESVNNLPELLHIMSSGNSGNQSAQAGNYASISGFANLTGNFKHAKNVLTVGSVDTTGNPILLSSKGPAHDGRVKPELTTYSMAGTSNSAALVSGTAILLQQLYKSQYNTAMPAALLKGLLINSADDVHNKGVDFSTGYGQLNALRAVENLENKQFFSDEISNNDINTLPLNIPSDVINLKITLVWNDPAANPNDEKALVNDLDLTVVRPGSHIVMPLVLNTSPNESAITSLAIEGEDHLNNIEQVVIENPESGVYQIRVSGFDIPVENQKYYILYQWDEIDQFRWTSPTGSDNIPYNGETTSHLRWESSFYEEYGDIFYQLTQGIEAGTWKSVKDGVLLSAENYRWEAPQVNSPALFKMIIGEKEFVSDTFSISVPLRLGVGFDCTDSLKLQWPSLASADHYEIETLKDNELQTYSIVQDTSLVISTDKLESNYFRVTPIVEGKRLIQSFTINYQLQGAGCFLKTFFVEAVQDTGVFLQVELGAVNGIQNIDFEKLNENQEWKTISSNSPDKLRYSILDSNPDDGPNTYRVNIQFSNGTSLPSESLTIFFVKSRDFIVYPNPIRNNETLRVFSKKIERDHIFQLINPLGKQILESSLTDERTFIDLPVLSDGIYYYRIFKLKEQVANGKIVIVK</sequence>